<name>A0A3B0V854_9ZZZZ</name>
<feature type="transmembrane region" description="Helical" evidence="1">
    <location>
        <begin position="323"/>
        <end position="343"/>
    </location>
</feature>
<keyword evidence="1" id="KW-0472">Membrane</keyword>
<evidence type="ECO:0000313" key="3">
    <source>
        <dbReference type="EMBL" id="VAW36483.1"/>
    </source>
</evidence>
<dbReference type="InterPro" id="IPR048760">
    <property type="entry name" value="VP0354-like_sensor_dom"/>
</dbReference>
<accession>A0A3B0V854</accession>
<feature type="transmembrane region" description="Helical" evidence="1">
    <location>
        <begin position="12"/>
        <end position="31"/>
    </location>
</feature>
<sequence length="365" mass="41547">MPVRNRDIAMRFFPIFIPVAVVTIIVVYLFFSFNQRAARDIIEHDELHNIERLKAVSSEDLRSVIADLLILSDHNKDLGSVSGDGGADADELVREYLSFSVRRGVYGQICYIGKDGKELVRVNYEGGKAVSVPSSELQNKSSRYYFKDTIALRRGGIFVSHIGLNVENGKIEEPKKPVMRLGTPVFDSKGDRLGIVLLNYLGGEFLGKLKRYHESDLSKLMVINREGYYLVADKSGDEWGFMYEEKADNTFQRSYPGVWRKILQEKDGQVYSKEGLFTFATIYPVLDALGWKGAGGVKNRRYFLRIVSFIPARTLGMQMDARGYIQGAGLVLFAFIVLSWYLARARARRFNAEDKLETHIREEHR</sequence>
<dbReference type="AlphaFoldDB" id="A0A3B0V854"/>
<dbReference type="EMBL" id="UOEZ01000041">
    <property type="protein sequence ID" value="VAW36483.1"/>
    <property type="molecule type" value="Genomic_DNA"/>
</dbReference>
<keyword evidence="1" id="KW-1133">Transmembrane helix</keyword>
<reference evidence="3" key="1">
    <citation type="submission" date="2018-06" db="EMBL/GenBank/DDBJ databases">
        <authorList>
            <person name="Zhirakovskaya E."/>
        </authorList>
    </citation>
    <scope>NUCLEOTIDE SEQUENCE</scope>
</reference>
<evidence type="ECO:0000256" key="1">
    <source>
        <dbReference type="SAM" id="Phobius"/>
    </source>
</evidence>
<dbReference type="Pfam" id="PF21623">
    <property type="entry name" value="HK_sensor_dom_bact"/>
    <property type="match status" value="1"/>
</dbReference>
<dbReference type="InterPro" id="IPR029151">
    <property type="entry name" value="Sensor-like_sf"/>
</dbReference>
<dbReference type="SUPFAM" id="SSF103190">
    <property type="entry name" value="Sensory domain-like"/>
    <property type="match status" value="2"/>
</dbReference>
<protein>
    <recommendedName>
        <fullName evidence="2">Histidine kinase VP0354-like sensor domain-containing protein</fullName>
    </recommendedName>
</protein>
<organism evidence="3">
    <name type="scientific">hydrothermal vent metagenome</name>
    <dbReference type="NCBI Taxonomy" id="652676"/>
    <lineage>
        <taxon>unclassified sequences</taxon>
        <taxon>metagenomes</taxon>
        <taxon>ecological metagenomes</taxon>
    </lineage>
</organism>
<keyword evidence="1" id="KW-0812">Transmembrane</keyword>
<dbReference type="Gene3D" id="3.30.450.20">
    <property type="entry name" value="PAS domain"/>
    <property type="match status" value="2"/>
</dbReference>
<evidence type="ECO:0000259" key="2">
    <source>
        <dbReference type="Pfam" id="PF21623"/>
    </source>
</evidence>
<proteinExistence type="predicted"/>
<gene>
    <name evidence="3" type="ORF">MNBD_DELTA02-240</name>
</gene>
<feature type="domain" description="Histidine kinase VP0354-like sensor" evidence="2">
    <location>
        <begin position="94"/>
        <end position="282"/>
    </location>
</feature>